<feature type="region of interest" description="Disordered" evidence="2">
    <location>
        <begin position="989"/>
        <end position="1010"/>
    </location>
</feature>
<name>A0AAD3HEX6_9STRA</name>
<feature type="compositionally biased region" description="Polar residues" evidence="2">
    <location>
        <begin position="1136"/>
        <end position="1155"/>
    </location>
</feature>
<feature type="compositionally biased region" description="Low complexity" evidence="2">
    <location>
        <begin position="783"/>
        <end position="798"/>
    </location>
</feature>
<feature type="compositionally biased region" description="Low complexity" evidence="2">
    <location>
        <begin position="1156"/>
        <end position="1169"/>
    </location>
</feature>
<feature type="region of interest" description="Disordered" evidence="2">
    <location>
        <begin position="1119"/>
        <end position="1273"/>
    </location>
</feature>
<gene>
    <name evidence="5" type="ORF">CTEN210_17287</name>
</gene>
<feature type="compositionally biased region" description="Polar residues" evidence="2">
    <location>
        <begin position="990"/>
        <end position="1010"/>
    </location>
</feature>
<evidence type="ECO:0008006" key="7">
    <source>
        <dbReference type="Google" id="ProtNLM"/>
    </source>
</evidence>
<feature type="compositionally biased region" description="Polar residues" evidence="2">
    <location>
        <begin position="1170"/>
        <end position="1205"/>
    </location>
</feature>
<feature type="compositionally biased region" description="Low complexity" evidence="2">
    <location>
        <begin position="574"/>
        <end position="590"/>
    </location>
</feature>
<reference evidence="5 6" key="1">
    <citation type="journal article" date="2021" name="Sci. Rep.">
        <title>The genome of the diatom Chaetoceros tenuissimus carries an ancient integrated fragment of an extant virus.</title>
        <authorList>
            <person name="Hongo Y."/>
            <person name="Kimura K."/>
            <person name="Takaki Y."/>
            <person name="Yoshida Y."/>
            <person name="Baba S."/>
            <person name="Kobayashi G."/>
            <person name="Nagasaki K."/>
            <person name="Hano T."/>
            <person name="Tomaru Y."/>
        </authorList>
    </citation>
    <scope>NUCLEOTIDE SEQUENCE [LARGE SCALE GENOMIC DNA]</scope>
    <source>
        <strain evidence="5 6">NIES-3715</strain>
    </source>
</reference>
<evidence type="ECO:0000259" key="3">
    <source>
        <dbReference type="PROSITE" id="PS50031"/>
    </source>
</evidence>
<feature type="compositionally biased region" description="Low complexity" evidence="2">
    <location>
        <begin position="740"/>
        <end position="760"/>
    </location>
</feature>
<dbReference type="GO" id="GO:0005509">
    <property type="term" value="F:calcium ion binding"/>
    <property type="evidence" value="ECO:0007669"/>
    <property type="project" value="InterPro"/>
</dbReference>
<feature type="compositionally biased region" description="Polar residues" evidence="2">
    <location>
        <begin position="1237"/>
        <end position="1249"/>
    </location>
</feature>
<dbReference type="InterPro" id="IPR000261">
    <property type="entry name" value="EH_dom"/>
</dbReference>
<dbReference type="Gene3D" id="1.10.238.10">
    <property type="entry name" value="EF-hand"/>
    <property type="match status" value="2"/>
</dbReference>
<feature type="compositionally biased region" description="Polar residues" evidence="2">
    <location>
        <begin position="1072"/>
        <end position="1084"/>
    </location>
</feature>
<accession>A0AAD3HEX6</accession>
<feature type="domain" description="EH" evidence="3">
    <location>
        <begin position="187"/>
        <end position="275"/>
    </location>
</feature>
<evidence type="ECO:0000256" key="2">
    <source>
        <dbReference type="SAM" id="MobiDB-lite"/>
    </source>
</evidence>
<dbReference type="PANTHER" id="PTHR11216">
    <property type="entry name" value="EH DOMAIN"/>
    <property type="match status" value="1"/>
</dbReference>
<evidence type="ECO:0000313" key="6">
    <source>
        <dbReference type="Proteomes" id="UP001054902"/>
    </source>
</evidence>
<dbReference type="SMART" id="SM00027">
    <property type="entry name" value="EH"/>
    <property type="match status" value="2"/>
</dbReference>
<dbReference type="EMBL" id="BLLK01000069">
    <property type="protein sequence ID" value="GFH60811.1"/>
    <property type="molecule type" value="Genomic_DNA"/>
</dbReference>
<comment type="caution">
    <text evidence="5">The sequence shown here is derived from an EMBL/GenBank/DDBJ whole genome shotgun (WGS) entry which is preliminary data.</text>
</comment>
<evidence type="ECO:0000259" key="4">
    <source>
        <dbReference type="PROSITE" id="PS50222"/>
    </source>
</evidence>
<keyword evidence="1" id="KW-0175">Coiled coil</keyword>
<keyword evidence="6" id="KW-1185">Reference proteome</keyword>
<dbReference type="SUPFAM" id="SSF47473">
    <property type="entry name" value="EF-hand"/>
    <property type="match status" value="2"/>
</dbReference>
<feature type="compositionally biased region" description="Basic residues" evidence="2">
    <location>
        <begin position="646"/>
        <end position="658"/>
    </location>
</feature>
<dbReference type="GO" id="GO:0016197">
    <property type="term" value="P:endosomal transport"/>
    <property type="evidence" value="ECO:0007669"/>
    <property type="project" value="TreeGrafter"/>
</dbReference>
<feature type="compositionally biased region" description="Polar residues" evidence="2">
    <location>
        <begin position="840"/>
        <end position="866"/>
    </location>
</feature>
<feature type="region of interest" description="Disordered" evidence="2">
    <location>
        <begin position="120"/>
        <end position="168"/>
    </location>
</feature>
<dbReference type="PANTHER" id="PTHR11216:SF174">
    <property type="entry name" value="GH06923P"/>
    <property type="match status" value="1"/>
</dbReference>
<dbReference type="PROSITE" id="PS50222">
    <property type="entry name" value="EF_HAND_2"/>
    <property type="match status" value="1"/>
</dbReference>
<dbReference type="Pfam" id="PF12763">
    <property type="entry name" value="EH"/>
    <property type="match status" value="2"/>
</dbReference>
<feature type="region of interest" description="Disordered" evidence="2">
    <location>
        <begin position="687"/>
        <end position="706"/>
    </location>
</feature>
<organism evidence="5 6">
    <name type="scientific">Chaetoceros tenuissimus</name>
    <dbReference type="NCBI Taxonomy" id="426638"/>
    <lineage>
        <taxon>Eukaryota</taxon>
        <taxon>Sar</taxon>
        <taxon>Stramenopiles</taxon>
        <taxon>Ochrophyta</taxon>
        <taxon>Bacillariophyta</taxon>
        <taxon>Coscinodiscophyceae</taxon>
        <taxon>Chaetocerotophycidae</taxon>
        <taxon>Chaetocerotales</taxon>
        <taxon>Chaetocerotaceae</taxon>
        <taxon>Chaetoceros</taxon>
    </lineage>
</organism>
<dbReference type="PROSITE" id="PS50031">
    <property type="entry name" value="EH"/>
    <property type="match status" value="2"/>
</dbReference>
<dbReference type="GO" id="GO:0005886">
    <property type="term" value="C:plasma membrane"/>
    <property type="evidence" value="ECO:0007669"/>
    <property type="project" value="TreeGrafter"/>
</dbReference>
<feature type="domain" description="EH" evidence="3">
    <location>
        <begin position="20"/>
        <end position="97"/>
    </location>
</feature>
<dbReference type="InterPro" id="IPR011992">
    <property type="entry name" value="EF-hand-dom_pair"/>
</dbReference>
<dbReference type="GO" id="GO:0005737">
    <property type="term" value="C:cytoplasm"/>
    <property type="evidence" value="ECO:0007669"/>
    <property type="project" value="TreeGrafter"/>
</dbReference>
<proteinExistence type="predicted"/>
<feature type="region of interest" description="Disordered" evidence="2">
    <location>
        <begin position="728"/>
        <end position="870"/>
    </location>
</feature>
<feature type="region of interest" description="Disordered" evidence="2">
    <location>
        <begin position="1069"/>
        <end position="1095"/>
    </location>
</feature>
<evidence type="ECO:0000313" key="5">
    <source>
        <dbReference type="EMBL" id="GFH60811.1"/>
    </source>
</evidence>
<feature type="compositionally biased region" description="Basic and acidic residues" evidence="2">
    <location>
        <begin position="635"/>
        <end position="645"/>
    </location>
</feature>
<dbReference type="InterPro" id="IPR002048">
    <property type="entry name" value="EF_hand_dom"/>
</dbReference>
<protein>
    <recommendedName>
        <fullName evidence="7">Calmodulin</fullName>
    </recommendedName>
</protein>
<dbReference type="AlphaFoldDB" id="A0AAD3HEX6"/>
<feature type="region of interest" description="Disordered" evidence="2">
    <location>
        <begin position="635"/>
        <end position="659"/>
    </location>
</feature>
<dbReference type="Proteomes" id="UP001054902">
    <property type="component" value="Unassembled WGS sequence"/>
</dbReference>
<feature type="domain" description="EF-hand" evidence="4">
    <location>
        <begin position="218"/>
        <end position="253"/>
    </location>
</feature>
<sequence>MENQAAPSAPPPKYDPPQHELNYYNELFAQADQSNTGTIDGRSAVTFLSRSKLPVDLLKNIWNMADHPKTNTLDKPKSFTAIRLIQLYQNGKSATGPGLQADAMMRAPFFEGVTGVSAQPFDAAPTPASPPQSPRRGSQLSTASGVGYIASPQSPGNNTMPPPPVADSAPVASTSLTQDPYIMLPGEQVRYESLFPQYAQEDYVYGAQAVELFTKSGLSKEVLRDVWNLVDNPVDNRLDRLEFAMAMHLIVCVSKKSLPLPPSLPPSMKALKERQASSAGIAPPPVPVVAPVQTAPVAAAPTDIPSPGIQQSFSGGGSVNAPVPSMPNMGMSMNAGMATTSISDAFDGMQVQPPAPSLQPTFSTDSVPQPIQNQVVKDTNSTTSSSNSQSELEKVRAVLQKLQAENVSLKAQLGQYSEEEQSIRGEISKTVNEIGSLSQELSALRSQVVNAKSNLIEASAELKSQVEKRDFLKSLIVETQELKEALDVGVHTVHSAEESVKNSNSRRPSLVEPPVVAPATDYTAQNPFGDAMSVLTDNQVYVAAPPEQSVSNPYYSQGLPGGVAQTPQRYSVTSASASQQQQPHQQSNEPSSDEIDRLNQMKMAAQQAENDATSAADHVQALEIQYGDLRDEADRAASLAHEKQSSKPKKKGLFKGKNGKKEYQKELDAVIADATSKGQAAKEAQQNLRNAKDNAQRMQQEAEQMRRDADNYEMELANRLTSVADYSQQNSYQPPTSYNPPQYDASSQSYQPPQPTQSYQPQPPPDEFGAPPSYNPYAPTYGQQPDPNQPYNPYAVPSSPGPTPMGMGGYCATPARPEQPQPQQNLMGGNINDGLGGGHSFNNNDNVPSTNAFTNESNIATPTTTHKTQKEDDDLLAVTGSSVYEDYSKNEASQQEFQQPAQELAQQPKYNFPTDGSVSEASNAGLSYATNNTGVSYGSVPGSTTGNVGQNSNQYDAKSIADISYDGGSYVSIPEATVQTIPAVAPLPAQQGQSNHGYGTDSSIQGSVSRAGTISGYNSVANGNPDDFTTTSQQGSVSYTGSISAHGSDNYLAAATNSTIIEAGSTYPIADNYSQPPQYQNTESNDFDGIPSPDKDVSYDQISNGGSIGIVNQMAPAPSMNLSHQTNSFEGGIPTPTVSNDSKFFSETNLPQPTVQPSHPYQSQQSSLSVNSMGSYSAGLQSGNASQSASLDGSAIPPSNSNDQDFFSEVQPQPVPIQNNTTSKSYDDPNVTAATEMMSNANITENFSGIPSPEKEYAKNEIDDEYANPFAQS</sequence>
<feature type="region of interest" description="Disordered" evidence="2">
    <location>
        <begin position="548"/>
        <end position="594"/>
    </location>
</feature>
<feature type="coiled-coil region" evidence="1">
    <location>
        <begin position="385"/>
        <end position="461"/>
    </location>
</feature>
<evidence type="ECO:0000256" key="1">
    <source>
        <dbReference type="SAM" id="Coils"/>
    </source>
</evidence>
<dbReference type="GO" id="GO:0006897">
    <property type="term" value="P:endocytosis"/>
    <property type="evidence" value="ECO:0007669"/>
    <property type="project" value="TreeGrafter"/>
</dbReference>
<feature type="compositionally biased region" description="Polar residues" evidence="2">
    <location>
        <begin position="1120"/>
        <end position="1129"/>
    </location>
</feature>
<dbReference type="CDD" id="cd00052">
    <property type="entry name" value="EH"/>
    <property type="match status" value="2"/>
</dbReference>
<feature type="compositionally biased region" description="Polar residues" evidence="2">
    <location>
        <begin position="135"/>
        <end position="144"/>
    </location>
</feature>